<gene>
    <name evidence="1" type="ORF">ACE1CC_09635</name>
</gene>
<sequence>MASLLQVFSEIGEANFRLLMVAIFVFLIDCGTKLRERSQLIH</sequence>
<organism evidence="1 2">
    <name type="scientific">Floridaenema aerugineum BLCC-F46</name>
    <dbReference type="NCBI Taxonomy" id="3153654"/>
    <lineage>
        <taxon>Bacteria</taxon>
        <taxon>Bacillati</taxon>
        <taxon>Cyanobacteriota</taxon>
        <taxon>Cyanophyceae</taxon>
        <taxon>Oscillatoriophycideae</taxon>
        <taxon>Aerosakkonematales</taxon>
        <taxon>Aerosakkonemataceae</taxon>
        <taxon>Floridanema</taxon>
        <taxon>Floridanema aerugineum</taxon>
    </lineage>
</organism>
<dbReference type="Proteomes" id="UP001576774">
    <property type="component" value="Unassembled WGS sequence"/>
</dbReference>
<dbReference type="RefSeq" id="WP_413270253.1">
    <property type="nucleotide sequence ID" value="NZ_JBHFNQ010000073.1"/>
</dbReference>
<accession>A0ABV4X3X3</accession>
<dbReference type="EMBL" id="JBHFNQ010000073">
    <property type="protein sequence ID" value="MFB2877137.1"/>
    <property type="molecule type" value="Genomic_DNA"/>
</dbReference>
<name>A0ABV4X3X3_9CYAN</name>
<keyword evidence="2" id="KW-1185">Reference proteome</keyword>
<comment type="caution">
    <text evidence="1">The sequence shown here is derived from an EMBL/GenBank/DDBJ whole genome shotgun (WGS) entry which is preliminary data.</text>
</comment>
<proteinExistence type="predicted"/>
<evidence type="ECO:0000313" key="2">
    <source>
        <dbReference type="Proteomes" id="UP001576774"/>
    </source>
</evidence>
<reference evidence="1 2" key="1">
    <citation type="submission" date="2024-09" db="EMBL/GenBank/DDBJ databases">
        <title>Floridaenema gen nov. (Aerosakkonemataceae, Aerosakkonematales ord. nov., Cyanobacteria) from benthic tropical and subtropical fresh waters, with the description of four new species.</title>
        <authorList>
            <person name="Moretto J.A."/>
            <person name="Berthold D.E."/>
            <person name="Lefler F.W."/>
            <person name="Huang I.-S."/>
            <person name="Laughinghouse H. IV."/>
        </authorList>
    </citation>
    <scope>NUCLEOTIDE SEQUENCE [LARGE SCALE GENOMIC DNA]</scope>
    <source>
        <strain evidence="1 2">BLCC-F46</strain>
    </source>
</reference>
<protein>
    <submittedName>
        <fullName evidence="1">Uncharacterized protein</fullName>
    </submittedName>
</protein>
<evidence type="ECO:0000313" key="1">
    <source>
        <dbReference type="EMBL" id="MFB2877137.1"/>
    </source>
</evidence>